<dbReference type="InterPro" id="IPR000595">
    <property type="entry name" value="cNMP-bd_dom"/>
</dbReference>
<name>A0AAF3FHT9_9BILA</name>
<keyword evidence="3" id="KW-0813">Transport</keyword>
<feature type="transmembrane region" description="Helical" evidence="16">
    <location>
        <begin position="945"/>
        <end position="965"/>
    </location>
</feature>
<keyword evidence="10" id="KW-0325">Glycoprotein</keyword>
<dbReference type="PROSITE" id="PS00888">
    <property type="entry name" value="CNMP_BINDING_1"/>
    <property type="match status" value="1"/>
</dbReference>
<feature type="transmembrane region" description="Helical" evidence="16">
    <location>
        <begin position="886"/>
        <end position="910"/>
    </location>
</feature>
<dbReference type="Gene3D" id="3.10.580.10">
    <property type="entry name" value="CBS-domain"/>
    <property type="match status" value="1"/>
</dbReference>
<dbReference type="GO" id="GO:0005222">
    <property type="term" value="F:intracellularly cAMP-activated cation channel activity"/>
    <property type="evidence" value="ECO:0007669"/>
    <property type="project" value="TreeGrafter"/>
</dbReference>
<feature type="transmembrane region" description="Helical" evidence="16">
    <location>
        <begin position="1001"/>
        <end position="1021"/>
    </location>
</feature>
<feature type="transmembrane region" description="Helical" evidence="16">
    <location>
        <begin position="971"/>
        <end position="989"/>
    </location>
</feature>
<dbReference type="SUPFAM" id="SSF54631">
    <property type="entry name" value="CBS-domain pair"/>
    <property type="match status" value="1"/>
</dbReference>
<dbReference type="PANTHER" id="PTHR45638:SF10">
    <property type="entry name" value="CYCLIC NUCLEOTIDE-BINDING DOMAIN-CONTAINING PROTEIN"/>
    <property type="match status" value="1"/>
</dbReference>
<accession>A0AAF3FHT9</accession>
<feature type="compositionally biased region" description="Basic and acidic residues" evidence="15">
    <location>
        <begin position="1447"/>
        <end position="1495"/>
    </location>
</feature>
<evidence type="ECO:0000259" key="18">
    <source>
        <dbReference type="PROSITE" id="PS51846"/>
    </source>
</evidence>
<dbReference type="GO" id="GO:0015693">
    <property type="term" value="P:magnesium ion transport"/>
    <property type="evidence" value="ECO:0007669"/>
    <property type="project" value="UniProtKB-ARBA"/>
</dbReference>
<dbReference type="GO" id="GO:0044877">
    <property type="term" value="F:protein-containing complex binding"/>
    <property type="evidence" value="ECO:0007669"/>
    <property type="project" value="TreeGrafter"/>
</dbReference>
<evidence type="ECO:0000256" key="16">
    <source>
        <dbReference type="SAM" id="Phobius"/>
    </source>
</evidence>
<dbReference type="Gene3D" id="1.10.287.630">
    <property type="entry name" value="Helix hairpin bin"/>
    <property type="match status" value="1"/>
</dbReference>
<comment type="similarity">
    <text evidence="2">Belongs to the ACDP family.</text>
</comment>
<feature type="transmembrane region" description="Helical" evidence="16">
    <location>
        <begin position="287"/>
        <end position="309"/>
    </location>
</feature>
<dbReference type="InterPro" id="IPR018488">
    <property type="entry name" value="cNMP-bd_CS"/>
</dbReference>
<dbReference type="GO" id="GO:0017071">
    <property type="term" value="C:intracellular cyclic nucleotide activated cation channel complex"/>
    <property type="evidence" value="ECO:0007669"/>
    <property type="project" value="TreeGrafter"/>
</dbReference>
<dbReference type="FunFam" id="3.10.580.10:FF:000006">
    <property type="entry name" value="DUF21 and CBS domain protein"/>
    <property type="match status" value="1"/>
</dbReference>
<evidence type="ECO:0000256" key="10">
    <source>
        <dbReference type="ARBA" id="ARBA00023180"/>
    </source>
</evidence>
<dbReference type="GO" id="GO:0032026">
    <property type="term" value="P:response to magnesium ion"/>
    <property type="evidence" value="ECO:0007669"/>
    <property type="project" value="UniProtKB-ARBA"/>
</dbReference>
<feature type="region of interest" description="Disordered" evidence="15">
    <location>
        <begin position="1423"/>
        <end position="1513"/>
    </location>
</feature>
<dbReference type="FunFam" id="2.60.120.10:FF:000020">
    <property type="entry name" value="Cyclic nucleotide-gated channel beta 3"/>
    <property type="match status" value="1"/>
</dbReference>
<evidence type="ECO:0000256" key="9">
    <source>
        <dbReference type="ARBA" id="ARBA00023136"/>
    </source>
</evidence>
<keyword evidence="4 13" id="KW-0812">Transmembrane</keyword>
<keyword evidence="6 13" id="KW-1133">Transmembrane helix</keyword>
<reference evidence="20" key="1">
    <citation type="submission" date="2024-02" db="UniProtKB">
        <authorList>
            <consortium name="WormBaseParasite"/>
        </authorList>
    </citation>
    <scope>IDENTIFICATION</scope>
</reference>
<keyword evidence="7" id="KW-0406">Ion transport</keyword>
<feature type="coiled-coil region" evidence="14">
    <location>
        <begin position="691"/>
        <end position="718"/>
    </location>
</feature>
<protein>
    <submittedName>
        <fullName evidence="20">Uncharacterized protein</fullName>
    </submittedName>
</protein>
<evidence type="ECO:0000256" key="4">
    <source>
        <dbReference type="ARBA" id="ARBA00022692"/>
    </source>
</evidence>
<keyword evidence="19" id="KW-1185">Reference proteome</keyword>
<feature type="compositionally biased region" description="Basic and acidic residues" evidence="15">
    <location>
        <begin position="1423"/>
        <end position="1432"/>
    </location>
</feature>
<dbReference type="Pfam" id="PF01595">
    <property type="entry name" value="CNNM"/>
    <property type="match status" value="1"/>
</dbReference>
<dbReference type="GO" id="GO:0016323">
    <property type="term" value="C:basolateral plasma membrane"/>
    <property type="evidence" value="ECO:0007669"/>
    <property type="project" value="UniProtKB-SubCell"/>
</dbReference>
<evidence type="ECO:0000256" key="2">
    <source>
        <dbReference type="ARBA" id="ARBA00010484"/>
    </source>
</evidence>
<dbReference type="GO" id="GO:0008340">
    <property type="term" value="P:determination of adult lifespan"/>
    <property type="evidence" value="ECO:0007669"/>
    <property type="project" value="UniProtKB-ARBA"/>
</dbReference>
<keyword evidence="5" id="KW-0677">Repeat</keyword>
<keyword evidence="8" id="KW-0129">CBS domain</keyword>
<dbReference type="PROSITE" id="PS51846">
    <property type="entry name" value="CNNM"/>
    <property type="match status" value="1"/>
</dbReference>
<dbReference type="GO" id="GO:0030553">
    <property type="term" value="F:cGMP binding"/>
    <property type="evidence" value="ECO:0007669"/>
    <property type="project" value="TreeGrafter"/>
</dbReference>
<dbReference type="InterPro" id="IPR050866">
    <property type="entry name" value="CNG_cation_channel"/>
</dbReference>
<evidence type="ECO:0000259" key="17">
    <source>
        <dbReference type="PROSITE" id="PS50042"/>
    </source>
</evidence>
<evidence type="ECO:0000256" key="1">
    <source>
        <dbReference type="ARBA" id="ARBA00004554"/>
    </source>
</evidence>
<comment type="subcellular location">
    <subcellularLocation>
        <location evidence="1">Basolateral cell membrane</location>
        <topology evidence="1">Multi-pass membrane protein</topology>
    </subcellularLocation>
</comment>
<dbReference type="GO" id="GO:1905941">
    <property type="term" value="P:positive regulation of gonad development"/>
    <property type="evidence" value="ECO:0007669"/>
    <property type="project" value="UniProtKB-ARBA"/>
</dbReference>
<evidence type="ECO:0000256" key="12">
    <source>
        <dbReference type="ARBA" id="ARBA00023303"/>
    </source>
</evidence>
<evidence type="ECO:0000256" key="8">
    <source>
        <dbReference type="ARBA" id="ARBA00023122"/>
    </source>
</evidence>
<sequence length="1513" mass="171812">MPRNEKETDKHDPKPLYVLGYPGKDAHQRRLEAQPSRLDINSVSGDSRDLEIGKKRRSFSRVAKAAILVRNWLISTSDETEKRSEIDPSSVFQLPSALRTQLTEQAAPLPQNDAITPQKVDENLPPIVPEPNQPSFMTKIMDEFIKCIKDIICFYVDPNGQFYYFWTTLISIGVLYNMMALSIFIFDDIFFGYFKQWLVMNSFFDALFVIDIFVQSRTTFLLDGSSVESIRMIAKNYVSSSRLILDLLCLVPLDLLLLIQSSASVVRVTRLFKTYRIMEFHAYTIKIIPFPAAFRILSVVFTCYVIFHWNACIYFLFSIMQGIDNATDTGFVFSYKKVFNPVIPTCDILLEDADETCAYNEVKFDLLDPDETVPLDRTPYIEELMTYWRGRGYSEWTFSNFTREYSMSIYWSSLTITTCGQQPWPENSSQNMLECVDTLIGLMVFSVIIGSVGNVVSVMNKRRADYQEKMDAIKFYMKYRKVNPAIQDRVLNCFVYMASQNQLTDERDVLEVLPPRLTGQIAVSLHMETLQKVELFADCEVNFLYELVLRLQQHVFSPGDYICRTGDRAKEMFILKRGRLSVIDDVNPDSVVELEVLCEGSTFGELSVVHVAGNLLGDRRAVSVRSVGFADIYILAQEDVSAVLVEYPSMRDHLYAKAREMLRAKLLLDEEEVDDNQGLLGMLTLPTDEQLSRLQLAIEQIERQLEKEEQKHRQSNDRITNLLTSANPDVNNSTQQQTTNPTTLQPTSIQNLTGKIPVVFGIRVELPPDDPFGYDKHGVCIVTPDEEFKVVVYGNHLDKLDKIVFTATNSCLESTRVLDHSNHFIQHFVHRAAFKLKLPLLPEQVHAYKMCIIPKNIPENFVMKPLDDFSTMITTERPPKEYLLPLPLQLALIAFLLSLSALFSGLTLGLMSMTTQELQLVCKSGSVQEQKYAAKILPIRKKGNLLLCSLLLGNVIVNSAISILLGELTSGIYALIGSTLGIVIFGEILPQSICVKKGLAVGAHTIQITQFFIFLTFPVAWPVSKLLDRLLGGEYITYNRKRLMELMKMSMKEDALASNELKIAVGAMELADKVVRQVMTRIEDVFMLPETTILNAKTIANIIKMGYTRIPVYANGDKNNITDLLFVKDLALIDPDDNFTVRTVCGYHKHEVKYVRDDTPLAVLLESFKKGEGHLAIVKRLVSGSEEMSNEVFELVGVCTLEDIVEEILQAEIVDEFDVITDNVNRTKRKMTTAPRDMTRFFDKEAPLIQISMHLQMVAMQWLVANTEAFKDTYISKEVLERLVKNSARRVDLSSLQAVSQVTGDHNELNVPRLAKLYAKDEPSDRFILILEGRVHVTIGQGGMMFEAGPWHCFGTEILQKLTQGAATLSRSTSIIDSTDLSMRRPDLMFKPDFSAVIKEDSTYLEVTVAQYINAYKASLMQREKERDRDSHSQGSPFSSPKLPLRKSTEEPLIGKHDNEVRRTMKEARNAVEALNQHERSRKSRSESRGSRNEEGMELLKANHGDDYTSEEE</sequence>
<evidence type="ECO:0000256" key="13">
    <source>
        <dbReference type="PROSITE-ProRule" id="PRU01193"/>
    </source>
</evidence>
<dbReference type="InterPro" id="IPR002550">
    <property type="entry name" value="CNNM"/>
</dbReference>
<evidence type="ECO:0000256" key="7">
    <source>
        <dbReference type="ARBA" id="ARBA00023065"/>
    </source>
</evidence>
<evidence type="ECO:0000256" key="15">
    <source>
        <dbReference type="SAM" id="MobiDB-lite"/>
    </source>
</evidence>
<feature type="compositionally biased region" description="Low complexity" evidence="15">
    <location>
        <begin position="731"/>
        <end position="748"/>
    </location>
</feature>
<dbReference type="Proteomes" id="UP000887575">
    <property type="component" value="Unassembled WGS sequence"/>
</dbReference>
<feature type="domain" description="Cyclic nucleotide-binding" evidence="17">
    <location>
        <begin position="535"/>
        <end position="661"/>
    </location>
</feature>
<dbReference type="Pfam" id="PF00027">
    <property type="entry name" value="cNMP_binding"/>
    <property type="match status" value="1"/>
</dbReference>
<dbReference type="GO" id="GO:0005223">
    <property type="term" value="F:intracellularly cGMP-activated cation channel activity"/>
    <property type="evidence" value="ECO:0007669"/>
    <property type="project" value="TreeGrafter"/>
</dbReference>
<keyword evidence="14" id="KW-0175">Coiled coil</keyword>
<keyword evidence="12" id="KW-0407">Ion channel</keyword>
<dbReference type="InterPro" id="IPR018490">
    <property type="entry name" value="cNMP-bd_dom_sf"/>
</dbReference>
<evidence type="ECO:0000256" key="3">
    <source>
        <dbReference type="ARBA" id="ARBA00022448"/>
    </source>
</evidence>
<evidence type="ECO:0000313" key="19">
    <source>
        <dbReference type="Proteomes" id="UP000887575"/>
    </source>
</evidence>
<keyword evidence="9 13" id="KW-0472">Membrane</keyword>
<dbReference type="FunFam" id="1.10.287.630:FF:000001">
    <property type="entry name" value="Cyclic nucleotide-gated channel alpha 3"/>
    <property type="match status" value="1"/>
</dbReference>
<evidence type="ECO:0000256" key="6">
    <source>
        <dbReference type="ARBA" id="ARBA00022989"/>
    </source>
</evidence>
<dbReference type="CDD" id="cd00038">
    <property type="entry name" value="CAP_ED"/>
    <property type="match status" value="1"/>
</dbReference>
<dbReference type="GO" id="GO:0040026">
    <property type="term" value="P:positive regulation of vulval development"/>
    <property type="evidence" value="ECO:0007669"/>
    <property type="project" value="UniProtKB-ARBA"/>
</dbReference>
<proteinExistence type="inferred from homology"/>
<feature type="domain" description="CNNM transmembrane" evidence="18">
    <location>
        <begin position="882"/>
        <end position="1060"/>
    </location>
</feature>
<keyword evidence="11" id="KW-1071">Ligand-gated ion channel</keyword>
<dbReference type="GO" id="GO:0010960">
    <property type="term" value="P:magnesium ion homeostasis"/>
    <property type="evidence" value="ECO:0007669"/>
    <property type="project" value="UniProtKB-ARBA"/>
</dbReference>
<dbReference type="InterPro" id="IPR005821">
    <property type="entry name" value="Ion_trans_dom"/>
</dbReference>
<evidence type="ECO:0000256" key="14">
    <source>
        <dbReference type="SAM" id="Coils"/>
    </source>
</evidence>
<dbReference type="GO" id="GO:0040018">
    <property type="term" value="P:positive regulation of multicellular organism growth"/>
    <property type="evidence" value="ECO:0007669"/>
    <property type="project" value="UniProtKB-ARBA"/>
</dbReference>
<feature type="region of interest" description="Disordered" evidence="15">
    <location>
        <begin position="723"/>
        <end position="748"/>
    </location>
</feature>
<evidence type="ECO:0000256" key="11">
    <source>
        <dbReference type="ARBA" id="ARBA00023286"/>
    </source>
</evidence>
<evidence type="ECO:0000313" key="20">
    <source>
        <dbReference type="WBParaSite" id="MBELARI_LOCUS5638"/>
    </source>
</evidence>
<feature type="transmembrane region" description="Helical" evidence="16">
    <location>
        <begin position="163"/>
        <end position="186"/>
    </location>
</feature>
<dbReference type="SMART" id="SM00100">
    <property type="entry name" value="cNMP"/>
    <property type="match status" value="1"/>
</dbReference>
<dbReference type="Gene3D" id="2.60.120.10">
    <property type="entry name" value="Jelly Rolls"/>
    <property type="match status" value="1"/>
</dbReference>
<feature type="transmembrane region" description="Helical" evidence="16">
    <location>
        <begin position="243"/>
        <end position="266"/>
    </location>
</feature>
<dbReference type="PANTHER" id="PTHR45638">
    <property type="entry name" value="CYCLIC NUCLEOTIDE-GATED CATION CHANNEL SUBUNIT A"/>
    <property type="match status" value="1"/>
</dbReference>
<dbReference type="InterPro" id="IPR044751">
    <property type="entry name" value="Ion_transp-like_CBS"/>
</dbReference>
<dbReference type="CDD" id="cd04590">
    <property type="entry name" value="CBS_pair_CorC_HlyC_assoc"/>
    <property type="match status" value="1"/>
</dbReference>
<dbReference type="Gene3D" id="1.10.287.70">
    <property type="match status" value="1"/>
</dbReference>
<dbReference type="SUPFAM" id="SSF51206">
    <property type="entry name" value="cAMP-binding domain-like"/>
    <property type="match status" value="1"/>
</dbReference>
<organism evidence="19 20">
    <name type="scientific">Mesorhabditis belari</name>
    <dbReference type="NCBI Taxonomy" id="2138241"/>
    <lineage>
        <taxon>Eukaryota</taxon>
        <taxon>Metazoa</taxon>
        <taxon>Ecdysozoa</taxon>
        <taxon>Nematoda</taxon>
        <taxon>Chromadorea</taxon>
        <taxon>Rhabditida</taxon>
        <taxon>Rhabditina</taxon>
        <taxon>Rhabditomorpha</taxon>
        <taxon>Rhabditoidea</taxon>
        <taxon>Rhabditidae</taxon>
        <taxon>Mesorhabditinae</taxon>
        <taxon>Mesorhabditis</taxon>
    </lineage>
</organism>
<dbReference type="Pfam" id="PF25562">
    <property type="entry name" value="CNBH_CNNM2_C"/>
    <property type="match status" value="1"/>
</dbReference>
<dbReference type="PROSITE" id="PS50042">
    <property type="entry name" value="CNMP_BINDING_3"/>
    <property type="match status" value="1"/>
</dbReference>
<dbReference type="InterPro" id="IPR046342">
    <property type="entry name" value="CBS_dom_sf"/>
</dbReference>
<dbReference type="InterPro" id="IPR014710">
    <property type="entry name" value="RmlC-like_jellyroll"/>
</dbReference>
<evidence type="ECO:0000256" key="5">
    <source>
        <dbReference type="ARBA" id="ARBA00022737"/>
    </source>
</evidence>
<dbReference type="Pfam" id="PF00520">
    <property type="entry name" value="Ion_trans"/>
    <property type="match status" value="1"/>
</dbReference>
<dbReference type="SUPFAM" id="SSF81324">
    <property type="entry name" value="Voltage-gated potassium channels"/>
    <property type="match status" value="1"/>
</dbReference>
<dbReference type="WBParaSite" id="MBELARI_LOCUS5638">
    <property type="protein sequence ID" value="MBELARI_LOCUS5638"/>
    <property type="gene ID" value="MBELARI_LOCUS5638"/>
</dbReference>